<gene>
    <name evidence="3" type="ORF">TEA_012032</name>
</gene>
<organism evidence="3 4">
    <name type="scientific">Camellia sinensis var. sinensis</name>
    <name type="common">China tea</name>
    <dbReference type="NCBI Taxonomy" id="542762"/>
    <lineage>
        <taxon>Eukaryota</taxon>
        <taxon>Viridiplantae</taxon>
        <taxon>Streptophyta</taxon>
        <taxon>Embryophyta</taxon>
        <taxon>Tracheophyta</taxon>
        <taxon>Spermatophyta</taxon>
        <taxon>Magnoliopsida</taxon>
        <taxon>eudicotyledons</taxon>
        <taxon>Gunneridae</taxon>
        <taxon>Pentapetalae</taxon>
        <taxon>asterids</taxon>
        <taxon>Ericales</taxon>
        <taxon>Theaceae</taxon>
        <taxon>Camellia</taxon>
    </lineage>
</organism>
<dbReference type="Proteomes" id="UP000306102">
    <property type="component" value="Unassembled WGS sequence"/>
</dbReference>
<feature type="region of interest" description="Disordered" evidence="1">
    <location>
        <begin position="1242"/>
        <end position="1270"/>
    </location>
</feature>
<dbReference type="PANTHER" id="PTHR34536">
    <property type="entry name" value="DENTIN SIALOPHOSPHOPROTEIN-LIKE PROTEIN"/>
    <property type="match status" value="1"/>
</dbReference>
<dbReference type="PANTHER" id="PTHR34536:SF6">
    <property type="entry name" value="DENTIN SIALOPHOSPHOPROTEIN-LIKE PROTEIN"/>
    <property type="match status" value="1"/>
</dbReference>
<protein>
    <submittedName>
        <fullName evidence="3">Uncharacterized protein</fullName>
    </submittedName>
</protein>
<feature type="region of interest" description="Disordered" evidence="1">
    <location>
        <begin position="995"/>
        <end position="1015"/>
    </location>
</feature>
<feature type="region of interest" description="Disordered" evidence="1">
    <location>
        <begin position="540"/>
        <end position="559"/>
    </location>
</feature>
<reference evidence="3 4" key="1">
    <citation type="journal article" date="2018" name="Proc. Natl. Acad. Sci. U.S.A.">
        <title>Draft genome sequence of Camellia sinensis var. sinensis provides insights into the evolution of the tea genome and tea quality.</title>
        <authorList>
            <person name="Wei C."/>
            <person name="Yang H."/>
            <person name="Wang S."/>
            <person name="Zhao J."/>
            <person name="Liu C."/>
            <person name="Gao L."/>
            <person name="Xia E."/>
            <person name="Lu Y."/>
            <person name="Tai Y."/>
            <person name="She G."/>
            <person name="Sun J."/>
            <person name="Cao H."/>
            <person name="Tong W."/>
            <person name="Gao Q."/>
            <person name="Li Y."/>
            <person name="Deng W."/>
            <person name="Jiang X."/>
            <person name="Wang W."/>
            <person name="Chen Q."/>
            <person name="Zhang S."/>
            <person name="Li H."/>
            <person name="Wu J."/>
            <person name="Wang P."/>
            <person name="Li P."/>
            <person name="Shi C."/>
            <person name="Zheng F."/>
            <person name="Jian J."/>
            <person name="Huang B."/>
            <person name="Shan D."/>
            <person name="Shi M."/>
            <person name="Fang C."/>
            <person name="Yue Y."/>
            <person name="Li F."/>
            <person name="Li D."/>
            <person name="Wei S."/>
            <person name="Han B."/>
            <person name="Jiang C."/>
            <person name="Yin Y."/>
            <person name="Xia T."/>
            <person name="Zhang Z."/>
            <person name="Bennetzen J.L."/>
            <person name="Zhao S."/>
            <person name="Wan X."/>
        </authorList>
    </citation>
    <scope>NUCLEOTIDE SEQUENCE [LARGE SCALE GENOMIC DNA]</scope>
    <source>
        <strain evidence="4">cv. Shuchazao</strain>
        <tissue evidence="3">Leaf</tissue>
    </source>
</reference>
<feature type="compositionally biased region" description="Low complexity" evidence="1">
    <location>
        <begin position="543"/>
        <end position="557"/>
    </location>
</feature>
<feature type="region of interest" description="Disordered" evidence="1">
    <location>
        <begin position="201"/>
        <end position="237"/>
    </location>
</feature>
<accession>A0A4S4EGD8</accession>
<feature type="compositionally biased region" description="Basic and acidic residues" evidence="1">
    <location>
        <begin position="1261"/>
        <end position="1270"/>
    </location>
</feature>
<feature type="compositionally biased region" description="Basic and acidic residues" evidence="1">
    <location>
        <begin position="223"/>
        <end position="237"/>
    </location>
</feature>
<sequence length="1348" mass="150023">MARRMQFRADYKNSKKLDLKSSVASRTSQVVDAYRNLIAGCRILTGSVGYGCNFIFSEGSSFRISFSGISWNNSRELWPLEFIFRDKISLWKLGIEMASLKVGVSRFEMKRRWVSLMMAQVVLVVVLLSGLPWNHFCTCTGLASSVDLSRKRKQVVRISCKTCGRPLADALGPASASMLNTVGLQNTNFIDTKLSWKTVAKGSRSASRRSRKRTTSLNMGMQLDDKGTKREESSVSESEKLGVAVLGGHFADKIEHVPIKKRRFLLRSPSPPPRTPSPLQEEVLSYQPQTPFPQPEDSNQTIDSKCAPGQWCSDLVSNQEMGAFNGHVAVQFSQGIENRFVSQNLSDVIEKLDCTEDFSGIALLAAAACNNSFSDDAHNVKGAPICDESLTPEGIGSSISATPLERSSTSLETGSLLHKDSAHESNIDASLVHDDSEAVSQNFHNKKDCEEVGKGPASVKDERLHWDLNTVMEAWELPGDDQCIPSQINGLEGIPDDGSSEKPEGLEGGVIHREPELAVEQLKYSTADIEVPTQVVSKDKSLDNSSCSVSDPSSSRPISEEKINISPTNVVMPKREDCCGTFTFQLDKMVSIENVLPGKHDDVLLGLAVSEKVVCEIDGMQTKEDFGKTSCLPDNGIFPTELVSTVTCQMSDVEYSASKSGKAGPSDLLPEHEFFCALGTTFGEVQPVAALDVEKQDKEAPAADATLMGSSLPVELKELIPKSCDDFDRIAYEDPTDDGYGLDTSLGGHGHEIGVEKMTEIQAGYESPFEDGELRESLVYSWEENEVEGETECVDYDSDNRDADDLDAANQCLLKVGSDSCENVDNGNVAGKVMQRERANVSKESSHLVSIEKLSGLDQLPEGCECSTTNKTGEANNVSARKVLDSDSMDGLDVKGKAGEVQSKATKGSSCSDSLHRKDTVYMQRSRSSYDSCFRPGRVFSSEKSLGRDRPPLRIQDGSHDDSQWVDASTGYWDSRNHYPNNYHDAQGTGPGNVVANSGAKVDGSTYRDQRRSTNYSSKGMYRPLIRRRSPTDNDDDYGVHRRMVAARDNNHVRSRGRSGIYHRQWNIRGPREEYHGPMSDNPASSSVRLPHYLSRRERSFSPPGLSRGASFSRSRRKSRSRSRSPLLWRLQRERNMEVRRLSRSPDFRSEARMERIRRMPFQKPNFEADDEEIYMSPPRNRFSPPPCHSKWINDRNCVAAARFRERKSPGRLFGRNQRFDSVGSPRRMKSDDYFRSTIRPGRFTEMSGGAGRGHKYNGSDSDRTKHGDRYEMINRARRCDTGGVVRRFRYDAEDCFEAHNEERRDVARSAREARGPFRYNNNERMYGAGPKLSGIRGYHEDASPSRT</sequence>
<feature type="region of interest" description="Disordered" evidence="1">
    <location>
        <begin position="942"/>
        <end position="965"/>
    </location>
</feature>
<dbReference type="EMBL" id="SDRB02004677">
    <property type="protein sequence ID" value="THG15511.1"/>
    <property type="molecule type" value="Genomic_DNA"/>
</dbReference>
<comment type="caution">
    <text evidence="3">The sequence shown here is derived from an EMBL/GenBank/DDBJ whole genome shotgun (WGS) entry which is preliminary data.</text>
</comment>
<feature type="region of interest" description="Disordered" evidence="1">
    <location>
        <begin position="1095"/>
        <end position="1128"/>
    </location>
</feature>
<dbReference type="STRING" id="542762.A0A4S4EGD8"/>
<feature type="transmembrane region" description="Helical" evidence="2">
    <location>
        <begin position="113"/>
        <end position="133"/>
    </location>
</feature>
<keyword evidence="2" id="KW-0472">Membrane</keyword>
<name>A0A4S4EGD8_CAMSN</name>
<keyword evidence="4" id="KW-1185">Reference proteome</keyword>
<feature type="compositionally biased region" description="Basic residues" evidence="1">
    <location>
        <begin position="1114"/>
        <end position="1123"/>
    </location>
</feature>
<evidence type="ECO:0000256" key="2">
    <source>
        <dbReference type="SAM" id="Phobius"/>
    </source>
</evidence>
<evidence type="ECO:0000256" key="1">
    <source>
        <dbReference type="SAM" id="MobiDB-lite"/>
    </source>
</evidence>
<keyword evidence="2" id="KW-0812">Transmembrane</keyword>
<feature type="region of interest" description="Disordered" evidence="1">
    <location>
        <begin position="1320"/>
        <end position="1348"/>
    </location>
</feature>
<evidence type="ECO:0000313" key="4">
    <source>
        <dbReference type="Proteomes" id="UP000306102"/>
    </source>
</evidence>
<evidence type="ECO:0000313" key="3">
    <source>
        <dbReference type="EMBL" id="THG15511.1"/>
    </source>
</evidence>
<keyword evidence="2" id="KW-1133">Transmembrane helix</keyword>
<proteinExistence type="predicted"/>
<feature type="compositionally biased region" description="Basic and acidic residues" evidence="1">
    <location>
        <begin position="945"/>
        <end position="963"/>
    </location>
</feature>
<feature type="compositionally biased region" description="Basic and acidic residues" evidence="1">
    <location>
        <begin position="1338"/>
        <end position="1348"/>
    </location>
</feature>